<protein>
    <submittedName>
        <fullName evidence="2">General secretion pathway protein</fullName>
    </submittedName>
</protein>
<dbReference type="RefSeq" id="WP_229719735.1">
    <property type="nucleotide sequence ID" value="NZ_BMDQ01000007.1"/>
</dbReference>
<evidence type="ECO:0000313" key="2">
    <source>
        <dbReference type="EMBL" id="GGI58499.1"/>
    </source>
</evidence>
<keyword evidence="1" id="KW-1133">Transmembrane helix</keyword>
<gene>
    <name evidence="2" type="ORF">GCM10011444_28080</name>
</gene>
<keyword evidence="3" id="KW-1185">Reference proteome</keyword>
<evidence type="ECO:0000256" key="1">
    <source>
        <dbReference type="SAM" id="Phobius"/>
    </source>
</evidence>
<dbReference type="EMBL" id="BMDQ01000007">
    <property type="protein sequence ID" value="GGI58499.1"/>
    <property type="molecule type" value="Genomic_DNA"/>
</dbReference>
<feature type="transmembrane region" description="Helical" evidence="1">
    <location>
        <begin position="27"/>
        <end position="43"/>
    </location>
</feature>
<feature type="transmembrane region" description="Helical" evidence="1">
    <location>
        <begin position="91"/>
        <end position="121"/>
    </location>
</feature>
<reference evidence="3" key="1">
    <citation type="journal article" date="2019" name="Int. J. Syst. Evol. Microbiol.">
        <title>The Global Catalogue of Microorganisms (GCM) 10K type strain sequencing project: providing services to taxonomists for standard genome sequencing and annotation.</title>
        <authorList>
            <consortium name="The Broad Institute Genomics Platform"/>
            <consortium name="The Broad Institute Genome Sequencing Center for Infectious Disease"/>
            <person name="Wu L."/>
            <person name="Ma J."/>
        </authorList>
    </citation>
    <scope>NUCLEOTIDE SEQUENCE [LARGE SCALE GENOMIC DNA]</scope>
    <source>
        <strain evidence="3">CCM 8681</strain>
    </source>
</reference>
<organism evidence="2 3">
    <name type="scientific">Winogradskyella haliclonae</name>
    <dbReference type="NCBI Taxonomy" id="2048558"/>
    <lineage>
        <taxon>Bacteria</taxon>
        <taxon>Pseudomonadati</taxon>
        <taxon>Bacteroidota</taxon>
        <taxon>Flavobacteriia</taxon>
        <taxon>Flavobacteriales</taxon>
        <taxon>Flavobacteriaceae</taxon>
        <taxon>Winogradskyella</taxon>
    </lineage>
</organism>
<keyword evidence="1" id="KW-0812">Transmembrane</keyword>
<keyword evidence="1" id="KW-0472">Membrane</keyword>
<feature type="transmembrane region" description="Helical" evidence="1">
    <location>
        <begin position="50"/>
        <end position="71"/>
    </location>
</feature>
<accession>A0ABQ2C1Z0</accession>
<proteinExistence type="predicted"/>
<evidence type="ECO:0000313" key="3">
    <source>
        <dbReference type="Proteomes" id="UP000624701"/>
    </source>
</evidence>
<comment type="caution">
    <text evidence="2">The sequence shown here is derived from an EMBL/GenBank/DDBJ whole genome shotgun (WGS) entry which is preliminary data.</text>
</comment>
<name>A0ABQ2C1Z0_9FLAO</name>
<dbReference type="Proteomes" id="UP000624701">
    <property type="component" value="Unassembled WGS sequence"/>
</dbReference>
<feature type="transmembrane region" description="Helical" evidence="1">
    <location>
        <begin position="133"/>
        <end position="152"/>
    </location>
</feature>
<sequence length="159" mass="18362">MIVFKIILVLSLIYILFQDVKERKVYWFLFPIVMMATGVLFYSHTLPELFLVNAMLNSMFIGLLFFVMYLYSKFKLKTALNQVFGLGDALLFIGLIGSFSVVSFIMVFVFSLVFSLVLHVLLKAHQKEKTIPLAGYMSLFFLLTYISFWTGITTKLYSI</sequence>